<dbReference type="InterPro" id="IPR036597">
    <property type="entry name" value="Fido-like_dom_sf"/>
</dbReference>
<sequence>MDKQIEIYQSGDGQLNIEVRFEQDTVWLDAHAMSAIFDVQRPAVVKHIGNIYKSGELIAEATCSISEQVASDGKKRKMNLYNLDMIISVGYRVNSPKATQFRQWATGRLKDFLVKGYAINEKRLAQKQLEIQTLKEGIRILSRAIESQSTTGELNWLNQYAIGLELLDDYDHERLDERGLTKRETIYPALKQYFAVIESMKADFESPIFGKEKDQGFQSAIAQIAKGFEGEDFYPSIEEKAATLLYLVVKNHAFADGNKRIAAACFLLFLNANDGLYGKGGHALVSNEALASLTLFIASSKPEEMETVKKLIISVLNRNQRSWWLASE</sequence>
<dbReference type="InterPro" id="IPR053737">
    <property type="entry name" value="Type_II_TA_Toxin"/>
</dbReference>
<proteinExistence type="predicted"/>
<evidence type="ECO:0000313" key="2">
    <source>
        <dbReference type="EMBL" id="GAA4443759.1"/>
    </source>
</evidence>
<dbReference type="EMBL" id="BAABEY010000030">
    <property type="protein sequence ID" value="GAA4443759.1"/>
    <property type="molecule type" value="Genomic_DNA"/>
</dbReference>
<feature type="domain" description="Fido" evidence="1">
    <location>
        <begin position="181"/>
        <end position="314"/>
    </location>
</feature>
<reference evidence="3" key="1">
    <citation type="journal article" date="2019" name="Int. J. Syst. Evol. Microbiol.">
        <title>The Global Catalogue of Microorganisms (GCM) 10K type strain sequencing project: providing services to taxonomists for standard genome sequencing and annotation.</title>
        <authorList>
            <consortium name="The Broad Institute Genomics Platform"/>
            <consortium name="The Broad Institute Genome Sequencing Center for Infectious Disease"/>
            <person name="Wu L."/>
            <person name="Ma J."/>
        </authorList>
    </citation>
    <scope>NUCLEOTIDE SEQUENCE [LARGE SCALE GENOMIC DNA]</scope>
    <source>
        <strain evidence="3">JCM 31920</strain>
    </source>
</reference>
<accession>A0ABP8M4L0</accession>
<evidence type="ECO:0000313" key="3">
    <source>
        <dbReference type="Proteomes" id="UP001501508"/>
    </source>
</evidence>
<dbReference type="Pfam" id="PF02661">
    <property type="entry name" value="Fic"/>
    <property type="match status" value="1"/>
</dbReference>
<dbReference type="PROSITE" id="PS51459">
    <property type="entry name" value="FIDO"/>
    <property type="match status" value="1"/>
</dbReference>
<name>A0ABP8M4L0_9BACT</name>
<dbReference type="PANTHER" id="PTHR35810:SF1">
    <property type="entry name" value="CYTOPLASMIC PROTEIN"/>
    <property type="match status" value="1"/>
</dbReference>
<dbReference type="Gene3D" id="1.20.120.1870">
    <property type="entry name" value="Fic/DOC protein, Fido domain"/>
    <property type="match status" value="1"/>
</dbReference>
<dbReference type="RefSeq" id="WP_345031186.1">
    <property type="nucleotide sequence ID" value="NZ_BAABEY010000030.1"/>
</dbReference>
<comment type="caution">
    <text evidence="2">The sequence shown here is derived from an EMBL/GenBank/DDBJ whole genome shotgun (WGS) entry which is preliminary data.</text>
</comment>
<organism evidence="2 3">
    <name type="scientific">Ravibacter arvi</name>
    <dbReference type="NCBI Taxonomy" id="2051041"/>
    <lineage>
        <taxon>Bacteria</taxon>
        <taxon>Pseudomonadati</taxon>
        <taxon>Bacteroidota</taxon>
        <taxon>Cytophagia</taxon>
        <taxon>Cytophagales</taxon>
        <taxon>Spirosomataceae</taxon>
        <taxon>Ravibacter</taxon>
    </lineage>
</organism>
<protein>
    <submittedName>
        <fullName evidence="2">RhuM family protein</fullName>
    </submittedName>
</protein>
<dbReference type="Pfam" id="PF13310">
    <property type="entry name" value="Virulence_RhuM"/>
    <property type="match status" value="1"/>
</dbReference>
<dbReference type="SUPFAM" id="SSF140931">
    <property type="entry name" value="Fic-like"/>
    <property type="match status" value="1"/>
</dbReference>
<gene>
    <name evidence="2" type="primary">rhuM</name>
    <name evidence="2" type="ORF">GCM10023091_32870</name>
</gene>
<dbReference type="PANTHER" id="PTHR35810">
    <property type="entry name" value="CYTOPLASMIC PROTEIN-RELATED"/>
    <property type="match status" value="1"/>
</dbReference>
<dbReference type="InterPro" id="IPR003812">
    <property type="entry name" value="Fido"/>
</dbReference>
<evidence type="ECO:0000259" key="1">
    <source>
        <dbReference type="PROSITE" id="PS51459"/>
    </source>
</evidence>
<dbReference type="InterPro" id="IPR011204">
    <property type="entry name" value="Virulence_RhuM-like"/>
</dbReference>
<dbReference type="Proteomes" id="UP001501508">
    <property type="component" value="Unassembled WGS sequence"/>
</dbReference>
<keyword evidence="3" id="KW-1185">Reference proteome</keyword>